<dbReference type="Pfam" id="PF13365">
    <property type="entry name" value="Trypsin_2"/>
    <property type="match status" value="1"/>
</dbReference>
<proteinExistence type="predicted"/>
<dbReference type="SUPFAM" id="SSF50156">
    <property type="entry name" value="PDZ domain-like"/>
    <property type="match status" value="1"/>
</dbReference>
<dbReference type="SUPFAM" id="SSF50494">
    <property type="entry name" value="Trypsin-like serine proteases"/>
    <property type="match status" value="1"/>
</dbReference>
<dbReference type="PANTHER" id="PTHR47389">
    <property type="entry name" value="OS09G0436400 PROTEIN"/>
    <property type="match status" value="1"/>
</dbReference>
<dbReference type="Proteomes" id="UP000077755">
    <property type="component" value="Chromosome 8"/>
</dbReference>
<reference evidence="1" key="1">
    <citation type="journal article" date="2016" name="Nat. Genet.">
        <title>A high-quality carrot genome assembly provides new insights into carotenoid accumulation and asterid genome evolution.</title>
        <authorList>
            <person name="Iorizzo M."/>
            <person name="Ellison S."/>
            <person name="Senalik D."/>
            <person name="Zeng P."/>
            <person name="Satapoomin P."/>
            <person name="Huang J."/>
            <person name="Bowman M."/>
            <person name="Iovene M."/>
            <person name="Sanseverino W."/>
            <person name="Cavagnaro P."/>
            <person name="Yildiz M."/>
            <person name="Macko-Podgorni A."/>
            <person name="Moranska E."/>
            <person name="Grzebelus E."/>
            <person name="Grzebelus D."/>
            <person name="Ashrafi H."/>
            <person name="Zheng Z."/>
            <person name="Cheng S."/>
            <person name="Spooner D."/>
            <person name="Van Deynze A."/>
            <person name="Simon P."/>
        </authorList>
    </citation>
    <scope>NUCLEOTIDE SEQUENCE</scope>
    <source>
        <tissue evidence="1">Leaf</tissue>
    </source>
</reference>
<organism evidence="1 2">
    <name type="scientific">Daucus carota subsp. sativus</name>
    <name type="common">Carrot</name>
    <dbReference type="NCBI Taxonomy" id="79200"/>
    <lineage>
        <taxon>Eukaryota</taxon>
        <taxon>Viridiplantae</taxon>
        <taxon>Streptophyta</taxon>
        <taxon>Embryophyta</taxon>
        <taxon>Tracheophyta</taxon>
        <taxon>Spermatophyta</taxon>
        <taxon>Magnoliopsida</taxon>
        <taxon>eudicotyledons</taxon>
        <taxon>Gunneridae</taxon>
        <taxon>Pentapetalae</taxon>
        <taxon>asterids</taxon>
        <taxon>campanulids</taxon>
        <taxon>Apiales</taxon>
        <taxon>Apiaceae</taxon>
        <taxon>Apioideae</taxon>
        <taxon>Scandiceae</taxon>
        <taxon>Daucinae</taxon>
        <taxon>Daucus</taxon>
        <taxon>Daucus sect. Daucus</taxon>
    </lineage>
</organism>
<dbReference type="Gene3D" id="2.40.10.120">
    <property type="match status" value="1"/>
</dbReference>
<dbReference type="InterPro" id="IPR036034">
    <property type="entry name" value="PDZ_sf"/>
</dbReference>
<dbReference type="AlphaFoldDB" id="A0A175YSU6"/>
<dbReference type="Gene3D" id="2.30.42.10">
    <property type="match status" value="1"/>
</dbReference>
<protein>
    <submittedName>
        <fullName evidence="1">Uncharacterized protein</fullName>
    </submittedName>
</protein>
<evidence type="ECO:0000313" key="2">
    <source>
        <dbReference type="Proteomes" id="UP000077755"/>
    </source>
</evidence>
<name>A0A175YSU6_DAUCS</name>
<accession>A0A175YSU6</accession>
<reference evidence="1" key="2">
    <citation type="submission" date="2022-03" db="EMBL/GenBank/DDBJ databases">
        <title>Draft title - Genomic analysis of global carrot germplasm unveils the trajectory of domestication and the origin of high carotenoid orange carrot.</title>
        <authorList>
            <person name="Iorizzo M."/>
            <person name="Ellison S."/>
            <person name="Senalik D."/>
            <person name="Macko-Podgorni A."/>
            <person name="Grzebelus D."/>
            <person name="Bostan H."/>
            <person name="Rolling W."/>
            <person name="Curaba J."/>
            <person name="Simon P."/>
        </authorList>
    </citation>
    <scope>NUCLEOTIDE SEQUENCE</scope>
    <source>
        <tissue evidence="1">Leaf</tissue>
    </source>
</reference>
<dbReference type="InterPro" id="IPR009003">
    <property type="entry name" value="Peptidase_S1_PA"/>
</dbReference>
<dbReference type="PANTHER" id="PTHR47389:SF4">
    <property type="entry name" value="OS09G0436400 PROTEIN"/>
    <property type="match status" value="1"/>
</dbReference>
<sequence>MYGFSSSSGPGYSPAAPPYYPYNYSGYYEPGPELCLRFPDKRESESLDARFDQSPVLKNDQYVKTTAENKKLWRIYSKITPSVVSVSSFLGVERKFDCSGLIIDWNSIDNEATVLTSAKLLWSPKDTSLEFHLIVRTADGTLFLAREDYVDYHHNLLTLKIKSTIELKVVDLRCRQAEYVERMSVIALGRDFQTCLPFDYVGELSLAFPNYGCDELLMSTCRFSEICEGGPLITDTGYVIGINFKDAHSLPAPVILSCLEMWSTVVRPWFGMSVVDVDQLSYCIWERYNIPVEGSYVVVKEVLKGSIADRNDVRHGDLVSTCNGVSIRSAKQYSQLLSKASQVLSACADSSQQSFTVVINPFDRHTDNISIEAEQVSVDDKSWQGILSGEWNKIDGLLRNPRRLRYDPTVPHYVPGESMYYPTVPRYVPGESMYYRTVPHYVPGESMYDPTVPPEILHNLMYGYSPTCPSYSPYDYSRDYEPGPELCLRFPDKKETGSLDARFDQSPLIVRTADGTLFLAREDYVDYHYNLLTLKIKSTIELKVVDLRCRQAEYVERMSVIALGRAFQTCLPFDYVGELSLASPNYGCDELLMSTCKFSELKLAAMHYSNRNKGEVKRKSLVAGFLLNPTVVKCGPLRKTPSTVS</sequence>
<dbReference type="EMBL" id="CP093350">
    <property type="protein sequence ID" value="WOH13576.1"/>
    <property type="molecule type" value="Genomic_DNA"/>
</dbReference>
<keyword evidence="2" id="KW-1185">Reference proteome</keyword>
<gene>
    <name evidence="1" type="ORF">DCAR_0833086</name>
</gene>
<dbReference type="Gramene" id="KZM86012">
    <property type="protein sequence ID" value="KZM86012"/>
    <property type="gene ID" value="DCAR_026566"/>
</dbReference>
<evidence type="ECO:0000313" key="1">
    <source>
        <dbReference type="EMBL" id="WOH13576.1"/>
    </source>
</evidence>